<evidence type="ECO:0000313" key="3">
    <source>
        <dbReference type="Proteomes" id="UP000064967"/>
    </source>
</evidence>
<name>A0A0K1QBB1_9BACT</name>
<dbReference type="AlphaFoldDB" id="A0A0K1QBB1"/>
<dbReference type="RefSeq" id="WP_146653574.1">
    <property type="nucleotide sequence ID" value="NZ_CP012333.1"/>
</dbReference>
<dbReference type="KEGG" id="llu:AKJ09_09358"/>
<organism evidence="2 3">
    <name type="scientific">Labilithrix luteola</name>
    <dbReference type="NCBI Taxonomy" id="1391654"/>
    <lineage>
        <taxon>Bacteria</taxon>
        <taxon>Pseudomonadati</taxon>
        <taxon>Myxococcota</taxon>
        <taxon>Polyangia</taxon>
        <taxon>Polyangiales</taxon>
        <taxon>Labilitrichaceae</taxon>
        <taxon>Labilithrix</taxon>
    </lineage>
</organism>
<sequence>MSEPTHLEETSSPALAAVLRSAQADAPRDQERELRRLSAAAGVVIATRSGAAASSSLWLRRAGWLVLGTTLIVVGGGMWSSRTRLAGDAASTVLARPAPSAHIEDVAPAPLPAPTTVVSVDDLPAVRAKPSVAPRASASSASRATIVHPSEPTSAELPDELSMIDAVRSALSAGQPSLALERLAAYRRTYPRASFDVEGDVLEVQALAALGQTASARNKAQAFLLAHAGSPYEARVRAAANLPTTRNDAR</sequence>
<proteinExistence type="predicted"/>
<keyword evidence="3" id="KW-1185">Reference proteome</keyword>
<dbReference type="Proteomes" id="UP000064967">
    <property type="component" value="Chromosome"/>
</dbReference>
<evidence type="ECO:0000256" key="1">
    <source>
        <dbReference type="SAM" id="MobiDB-lite"/>
    </source>
</evidence>
<accession>A0A0K1QBB1</accession>
<protein>
    <submittedName>
        <fullName evidence="2">Uncharacterized protein</fullName>
    </submittedName>
</protein>
<feature type="compositionally biased region" description="Low complexity" evidence="1">
    <location>
        <begin position="131"/>
        <end position="144"/>
    </location>
</feature>
<dbReference type="STRING" id="1391654.AKJ09_09358"/>
<feature type="region of interest" description="Disordered" evidence="1">
    <location>
        <begin position="131"/>
        <end position="155"/>
    </location>
</feature>
<gene>
    <name evidence="2" type="ORF">AKJ09_09358</name>
</gene>
<dbReference type="EMBL" id="CP012333">
    <property type="protein sequence ID" value="AKV02695.1"/>
    <property type="molecule type" value="Genomic_DNA"/>
</dbReference>
<evidence type="ECO:0000313" key="2">
    <source>
        <dbReference type="EMBL" id="AKV02695.1"/>
    </source>
</evidence>
<reference evidence="2 3" key="1">
    <citation type="submission" date="2015-08" db="EMBL/GenBank/DDBJ databases">
        <authorList>
            <person name="Babu N.S."/>
            <person name="Beckwith C.J."/>
            <person name="Beseler K.G."/>
            <person name="Brison A."/>
            <person name="Carone J.V."/>
            <person name="Caskin T.P."/>
            <person name="Diamond M."/>
            <person name="Durham M.E."/>
            <person name="Foxe J.M."/>
            <person name="Go M."/>
            <person name="Henderson B.A."/>
            <person name="Jones I.B."/>
            <person name="McGettigan J.A."/>
            <person name="Micheletti S.J."/>
            <person name="Nasrallah M.E."/>
            <person name="Ortiz D."/>
            <person name="Piller C.R."/>
            <person name="Privatt S.R."/>
            <person name="Schneider S.L."/>
            <person name="Sharp S."/>
            <person name="Smith T.C."/>
            <person name="Stanton J.D."/>
            <person name="Ullery H.E."/>
            <person name="Wilson R.J."/>
            <person name="Serrano M.G."/>
            <person name="Buck G."/>
            <person name="Lee V."/>
            <person name="Wang Y."/>
            <person name="Carvalho R."/>
            <person name="Voegtly L."/>
            <person name="Shi R."/>
            <person name="Duckworth R."/>
            <person name="Johnson A."/>
            <person name="Loviza R."/>
            <person name="Walstead R."/>
            <person name="Shah Z."/>
            <person name="Kiflezghi M."/>
            <person name="Wade K."/>
            <person name="Ball S.L."/>
            <person name="Bradley K.W."/>
            <person name="Asai D.J."/>
            <person name="Bowman C.A."/>
            <person name="Russell D.A."/>
            <person name="Pope W.H."/>
            <person name="Jacobs-Sera D."/>
            <person name="Hendrix R.W."/>
            <person name="Hatfull G.F."/>
        </authorList>
    </citation>
    <scope>NUCLEOTIDE SEQUENCE [LARGE SCALE GENOMIC DNA]</scope>
    <source>
        <strain evidence="2 3">DSM 27648</strain>
    </source>
</reference>